<dbReference type="STRING" id="653667.S9X5X8"/>
<organism evidence="3 4">
    <name type="scientific">Schizosaccharomyces cryophilus (strain OY26 / ATCC MYA-4695 / CBS 11777 / NBRC 106824 / NRRL Y48691)</name>
    <name type="common">Fission yeast</name>
    <dbReference type="NCBI Taxonomy" id="653667"/>
    <lineage>
        <taxon>Eukaryota</taxon>
        <taxon>Fungi</taxon>
        <taxon>Dikarya</taxon>
        <taxon>Ascomycota</taxon>
        <taxon>Taphrinomycotina</taxon>
        <taxon>Schizosaccharomycetes</taxon>
        <taxon>Schizosaccharomycetales</taxon>
        <taxon>Schizosaccharomycetaceae</taxon>
        <taxon>Schizosaccharomyces</taxon>
    </lineage>
</organism>
<name>S9X5X8_SCHCR</name>
<dbReference type="SMART" id="SM00320">
    <property type="entry name" value="WD40"/>
    <property type="match status" value="3"/>
</dbReference>
<dbReference type="AlphaFoldDB" id="S9X5X8"/>
<proteinExistence type="predicted"/>
<dbReference type="GO" id="GO:0070913">
    <property type="term" value="C:Ddb1-Wdr21 complex"/>
    <property type="evidence" value="ECO:0007669"/>
    <property type="project" value="EnsemblFungi"/>
</dbReference>
<reference evidence="3 4" key="1">
    <citation type="journal article" date="2011" name="Science">
        <title>Comparative functional genomics of the fission yeasts.</title>
        <authorList>
            <person name="Rhind N."/>
            <person name="Chen Z."/>
            <person name="Yassour M."/>
            <person name="Thompson D.A."/>
            <person name="Haas B.J."/>
            <person name="Habib N."/>
            <person name="Wapinski I."/>
            <person name="Roy S."/>
            <person name="Lin M.F."/>
            <person name="Heiman D.I."/>
            <person name="Young S.K."/>
            <person name="Furuya K."/>
            <person name="Guo Y."/>
            <person name="Pidoux A."/>
            <person name="Chen H.M."/>
            <person name="Robbertse B."/>
            <person name="Goldberg J.M."/>
            <person name="Aoki K."/>
            <person name="Bayne E.H."/>
            <person name="Berlin A.M."/>
            <person name="Desjardins C.A."/>
            <person name="Dobbs E."/>
            <person name="Dukaj L."/>
            <person name="Fan L."/>
            <person name="FitzGerald M.G."/>
            <person name="French C."/>
            <person name="Gujja S."/>
            <person name="Hansen K."/>
            <person name="Keifenheim D."/>
            <person name="Levin J.Z."/>
            <person name="Mosher R.A."/>
            <person name="Mueller C.A."/>
            <person name="Pfiffner J."/>
            <person name="Priest M."/>
            <person name="Russ C."/>
            <person name="Smialowska A."/>
            <person name="Swoboda P."/>
            <person name="Sykes S.M."/>
            <person name="Vaughn M."/>
            <person name="Vengrova S."/>
            <person name="Yoder R."/>
            <person name="Zeng Q."/>
            <person name="Allshire R."/>
            <person name="Baulcombe D."/>
            <person name="Birren B.W."/>
            <person name="Brown W."/>
            <person name="Ekwall K."/>
            <person name="Kellis M."/>
            <person name="Leatherwood J."/>
            <person name="Levin H."/>
            <person name="Margalit H."/>
            <person name="Martienssen R."/>
            <person name="Nieduszynski C.A."/>
            <person name="Spatafora J.W."/>
            <person name="Friedman N."/>
            <person name="Dalgaard J.Z."/>
            <person name="Baumann P."/>
            <person name="Niki H."/>
            <person name="Regev A."/>
            <person name="Nusbaum C."/>
        </authorList>
    </citation>
    <scope>NUCLEOTIDE SEQUENCE [LARGE SCALE GENOMIC DNA]</scope>
    <source>
        <strain evidence="4">OY26 / ATCC MYA-4695 / CBS 11777 / NBRC 106824 / NRRL Y48691</strain>
    </source>
</reference>
<protein>
    <submittedName>
        <fullName evidence="3">WDR21 family WD repeat protein</fullName>
    </submittedName>
</protein>
<dbReference type="RefSeq" id="XP_013022377.1">
    <property type="nucleotide sequence ID" value="XM_013166923.1"/>
</dbReference>
<dbReference type="OMA" id="TESKAHM"/>
<gene>
    <name evidence="3" type="ORF">SPOG_01819</name>
</gene>
<dbReference type="HOGENOM" id="CLU_613968_0_0_1"/>
<dbReference type="InterPro" id="IPR036322">
    <property type="entry name" value="WD40_repeat_dom_sf"/>
</dbReference>
<dbReference type="GeneID" id="25036145"/>
<keyword evidence="4" id="KW-1185">Reference proteome</keyword>
<dbReference type="Gene3D" id="2.130.10.10">
    <property type="entry name" value="YVTN repeat-like/Quinoprotein amine dehydrogenase"/>
    <property type="match status" value="1"/>
</dbReference>
<evidence type="ECO:0000313" key="3">
    <source>
        <dbReference type="EMBL" id="EPY52497.1"/>
    </source>
</evidence>
<accession>S9X5X8</accession>
<evidence type="ECO:0000313" key="4">
    <source>
        <dbReference type="Proteomes" id="UP000015464"/>
    </source>
</evidence>
<dbReference type="EMBL" id="KE546989">
    <property type="protein sequence ID" value="EPY52497.1"/>
    <property type="molecule type" value="Genomic_DNA"/>
</dbReference>
<evidence type="ECO:0000256" key="1">
    <source>
        <dbReference type="ARBA" id="ARBA00022574"/>
    </source>
</evidence>
<dbReference type="eggNOG" id="KOG2695">
    <property type="taxonomic scope" value="Eukaryota"/>
</dbReference>
<dbReference type="InterPro" id="IPR001680">
    <property type="entry name" value="WD40_rpt"/>
</dbReference>
<dbReference type="SUPFAM" id="SSF50978">
    <property type="entry name" value="WD40 repeat-like"/>
    <property type="match status" value="1"/>
</dbReference>
<keyword evidence="1" id="KW-0853">WD repeat</keyword>
<dbReference type="InterPro" id="IPR015943">
    <property type="entry name" value="WD40/YVTN_repeat-like_dom_sf"/>
</dbReference>
<keyword evidence="2" id="KW-0677">Repeat</keyword>
<sequence>MNGTPLEIPGFYYDSTRNRYFRIASQGISTPSANAYTRERLNQNYSLKRNSSEDDEKQSISKKHHRKLLPGINKYLFNRQLSGTHGNFMSAGLLGQRGRKIKFSPSLQGISLQKIHWVPGLDKYLFSSNRGDLFISSLYSANDSNLYDSSVSSNNQMMAQEVNVARLGLSPSPITSISSNFDTSLFWTTLGSQSTESKAHMCNFNVSQNSPENYTQVSLRSMKTPHCSEFIKGTGFAIGGSNRIAVLNEEGVFRRNFHSKGDVFTLKAIDQNTLAAGCRNKSVLMYDLRGPSKTICQFSHDTSVCSTSLVDSAEPKLLVSGLVSSIALYDLRFVRHDSKVNHLMSYKGHSNLVERNLALMCNEKGTIFGAAGDDSHIRFWRIDSSEVIADFKPDVGGNHVLYRDGTWLKSNDTEGWLLPIDDCVHFYES</sequence>
<dbReference type="GO" id="GO:0080008">
    <property type="term" value="C:Cul4-RING E3 ubiquitin ligase complex"/>
    <property type="evidence" value="ECO:0007669"/>
    <property type="project" value="TreeGrafter"/>
</dbReference>
<dbReference type="InterPro" id="IPR052254">
    <property type="entry name" value="CUL4-DDB1_E3_ligase_receptor"/>
</dbReference>
<dbReference type="PANTHER" id="PTHR44472:SF1">
    <property type="entry name" value="DDB1 AND CUL4 ASSOCIATED FACTOR 4"/>
    <property type="match status" value="1"/>
</dbReference>
<dbReference type="Proteomes" id="UP000015464">
    <property type="component" value="Unassembled WGS sequence"/>
</dbReference>
<dbReference type="PANTHER" id="PTHR44472">
    <property type="entry name" value="DDB1- AND CUL4-ASSOCIATED FACTOR 4-RELATED"/>
    <property type="match status" value="1"/>
</dbReference>
<dbReference type="Pfam" id="PF23761">
    <property type="entry name" value="Beta-prop_DCAF4"/>
    <property type="match status" value="1"/>
</dbReference>
<dbReference type="OrthoDB" id="128867at2759"/>
<evidence type="ECO:0000256" key="2">
    <source>
        <dbReference type="ARBA" id="ARBA00022737"/>
    </source>
</evidence>